<name>A0A2P5BIC7_PARAD</name>
<protein>
    <submittedName>
        <fullName evidence="1">Uncharacterized protein</fullName>
    </submittedName>
</protein>
<evidence type="ECO:0000313" key="2">
    <source>
        <dbReference type="Proteomes" id="UP000237105"/>
    </source>
</evidence>
<gene>
    <name evidence="1" type="ORF">PanWU01x14_236470</name>
</gene>
<evidence type="ECO:0000313" key="1">
    <source>
        <dbReference type="EMBL" id="PON48540.1"/>
    </source>
</evidence>
<sequence>MFRVSNTEERIMKLYKSFERYGAKSWGKPSFSKQKEEVWSKKHVKKKEINNPDEDMTSTNAWSTDPIQVSIGPLTRAHAKRFKNALSGLVQNIRAQACTWRPVGGDEWISKPITSLIQV</sequence>
<organism evidence="1 2">
    <name type="scientific">Parasponia andersonii</name>
    <name type="common">Sponia andersonii</name>
    <dbReference type="NCBI Taxonomy" id="3476"/>
    <lineage>
        <taxon>Eukaryota</taxon>
        <taxon>Viridiplantae</taxon>
        <taxon>Streptophyta</taxon>
        <taxon>Embryophyta</taxon>
        <taxon>Tracheophyta</taxon>
        <taxon>Spermatophyta</taxon>
        <taxon>Magnoliopsida</taxon>
        <taxon>eudicotyledons</taxon>
        <taxon>Gunneridae</taxon>
        <taxon>Pentapetalae</taxon>
        <taxon>rosids</taxon>
        <taxon>fabids</taxon>
        <taxon>Rosales</taxon>
        <taxon>Cannabaceae</taxon>
        <taxon>Parasponia</taxon>
    </lineage>
</organism>
<accession>A0A2P5BIC7</accession>
<dbReference type="OrthoDB" id="1716624at2759"/>
<comment type="caution">
    <text evidence="1">The sequence shown here is derived from an EMBL/GenBank/DDBJ whole genome shotgun (WGS) entry which is preliminary data.</text>
</comment>
<dbReference type="AlphaFoldDB" id="A0A2P5BIC7"/>
<proteinExistence type="predicted"/>
<dbReference type="EMBL" id="JXTB01000275">
    <property type="protein sequence ID" value="PON48540.1"/>
    <property type="molecule type" value="Genomic_DNA"/>
</dbReference>
<keyword evidence="2" id="KW-1185">Reference proteome</keyword>
<reference evidence="2" key="1">
    <citation type="submission" date="2016-06" db="EMBL/GenBank/DDBJ databases">
        <title>Parallel loss of symbiosis genes in relatives of nitrogen-fixing non-legume Parasponia.</title>
        <authorList>
            <person name="Van Velzen R."/>
            <person name="Holmer R."/>
            <person name="Bu F."/>
            <person name="Rutten L."/>
            <person name="Van Zeijl A."/>
            <person name="Liu W."/>
            <person name="Santuari L."/>
            <person name="Cao Q."/>
            <person name="Sharma T."/>
            <person name="Shen D."/>
            <person name="Roswanjaya Y."/>
            <person name="Wardhani T."/>
            <person name="Kalhor M.S."/>
            <person name="Jansen J."/>
            <person name="Van den Hoogen J."/>
            <person name="Gungor B."/>
            <person name="Hartog M."/>
            <person name="Hontelez J."/>
            <person name="Verver J."/>
            <person name="Yang W.-C."/>
            <person name="Schijlen E."/>
            <person name="Repin R."/>
            <person name="Schilthuizen M."/>
            <person name="Schranz E."/>
            <person name="Heidstra R."/>
            <person name="Miyata K."/>
            <person name="Fedorova E."/>
            <person name="Kohlen W."/>
            <person name="Bisseling T."/>
            <person name="Smit S."/>
            <person name="Geurts R."/>
        </authorList>
    </citation>
    <scope>NUCLEOTIDE SEQUENCE [LARGE SCALE GENOMIC DNA]</scope>
    <source>
        <strain evidence="2">cv. WU1-14</strain>
    </source>
</reference>
<dbReference type="Proteomes" id="UP000237105">
    <property type="component" value="Unassembled WGS sequence"/>
</dbReference>